<dbReference type="Proteomes" id="UP000789405">
    <property type="component" value="Unassembled WGS sequence"/>
</dbReference>
<protein>
    <submittedName>
        <fullName evidence="3">3862_t:CDS:1</fullName>
    </submittedName>
</protein>
<feature type="region of interest" description="Disordered" evidence="2">
    <location>
        <begin position="83"/>
        <end position="104"/>
    </location>
</feature>
<organism evidence="3 4">
    <name type="scientific">Dentiscutata erythropus</name>
    <dbReference type="NCBI Taxonomy" id="1348616"/>
    <lineage>
        <taxon>Eukaryota</taxon>
        <taxon>Fungi</taxon>
        <taxon>Fungi incertae sedis</taxon>
        <taxon>Mucoromycota</taxon>
        <taxon>Glomeromycotina</taxon>
        <taxon>Glomeromycetes</taxon>
        <taxon>Diversisporales</taxon>
        <taxon>Gigasporaceae</taxon>
        <taxon>Dentiscutata</taxon>
    </lineage>
</organism>
<proteinExistence type="predicted"/>
<dbReference type="AlphaFoldDB" id="A0A9N9NNB3"/>
<feature type="coiled-coil region" evidence="1">
    <location>
        <begin position="21"/>
        <end position="78"/>
    </location>
</feature>
<reference evidence="3" key="1">
    <citation type="submission" date="2021-06" db="EMBL/GenBank/DDBJ databases">
        <authorList>
            <person name="Kallberg Y."/>
            <person name="Tangrot J."/>
            <person name="Rosling A."/>
        </authorList>
    </citation>
    <scope>NUCLEOTIDE SEQUENCE</scope>
    <source>
        <strain evidence="3">MA453B</strain>
    </source>
</reference>
<evidence type="ECO:0000256" key="2">
    <source>
        <dbReference type="SAM" id="MobiDB-lite"/>
    </source>
</evidence>
<sequence length="104" mass="12081">MSLPLEPPKSDEPISYNAIAQKEVFAKKKELEKELAELQAMSRIITNPEYYKSFSSQISDIEKNIKSQDIRLEKLKRHAAINKNVVEEEQDNKDNDENDELYVP</sequence>
<dbReference type="EMBL" id="CAJVPY010015890">
    <property type="protein sequence ID" value="CAG8754196.1"/>
    <property type="molecule type" value="Genomic_DNA"/>
</dbReference>
<evidence type="ECO:0000313" key="3">
    <source>
        <dbReference type="EMBL" id="CAG8754196.1"/>
    </source>
</evidence>
<dbReference type="OrthoDB" id="2445653at2759"/>
<keyword evidence="4" id="KW-1185">Reference proteome</keyword>
<accession>A0A9N9NNB3</accession>
<evidence type="ECO:0000256" key="1">
    <source>
        <dbReference type="SAM" id="Coils"/>
    </source>
</evidence>
<gene>
    <name evidence="3" type="ORF">DERYTH_LOCUS17168</name>
</gene>
<name>A0A9N9NNB3_9GLOM</name>
<keyword evidence="1" id="KW-0175">Coiled coil</keyword>
<feature type="compositionally biased region" description="Acidic residues" evidence="2">
    <location>
        <begin position="87"/>
        <end position="104"/>
    </location>
</feature>
<evidence type="ECO:0000313" key="4">
    <source>
        <dbReference type="Proteomes" id="UP000789405"/>
    </source>
</evidence>
<comment type="caution">
    <text evidence="3">The sequence shown here is derived from an EMBL/GenBank/DDBJ whole genome shotgun (WGS) entry which is preliminary data.</text>
</comment>